<name>A0A1X7VGF3_AMPQE</name>
<accession>A0A1X7VGF3</accession>
<dbReference type="EnsemblMetazoa" id="Aqu2.1.39380_001">
    <property type="protein sequence ID" value="Aqu2.1.39380_001"/>
    <property type="gene ID" value="Aqu2.1.39380"/>
</dbReference>
<dbReference type="InParanoid" id="A0A1X7VGF3"/>
<dbReference type="AlphaFoldDB" id="A0A1X7VGF3"/>
<sequence>MYCTCKLNQLTWHNGIIPDNEMWVKIGGDKGGSSFKTSIQ</sequence>
<evidence type="ECO:0000313" key="1">
    <source>
        <dbReference type="EnsemblMetazoa" id="Aqu2.1.39380_001"/>
    </source>
</evidence>
<proteinExistence type="predicted"/>
<organism evidence="1">
    <name type="scientific">Amphimedon queenslandica</name>
    <name type="common">Sponge</name>
    <dbReference type="NCBI Taxonomy" id="400682"/>
    <lineage>
        <taxon>Eukaryota</taxon>
        <taxon>Metazoa</taxon>
        <taxon>Porifera</taxon>
        <taxon>Demospongiae</taxon>
        <taxon>Heteroscleromorpha</taxon>
        <taxon>Haplosclerida</taxon>
        <taxon>Niphatidae</taxon>
        <taxon>Amphimedon</taxon>
    </lineage>
</organism>
<reference evidence="1" key="1">
    <citation type="submission" date="2017-05" db="UniProtKB">
        <authorList>
            <consortium name="EnsemblMetazoa"/>
        </authorList>
    </citation>
    <scope>IDENTIFICATION</scope>
</reference>
<protein>
    <submittedName>
        <fullName evidence="1">Uncharacterized protein</fullName>
    </submittedName>
</protein>